<dbReference type="EMBL" id="JANJZL010000002">
    <property type="protein sequence ID" value="MCR2043188.1"/>
    <property type="molecule type" value="Genomic_DNA"/>
</dbReference>
<dbReference type="RefSeq" id="WP_257490160.1">
    <property type="nucleotide sequence ID" value="NZ_JANJZL010000002.1"/>
</dbReference>
<proteinExistence type="predicted"/>
<name>A0A9X2MFR2_9FIRM</name>
<organism evidence="1 2">
    <name type="scientific">Anaerosalibacter massiliensis</name>
    <dbReference type="NCBI Taxonomy" id="1347392"/>
    <lineage>
        <taxon>Bacteria</taxon>
        <taxon>Bacillati</taxon>
        <taxon>Bacillota</taxon>
        <taxon>Tissierellia</taxon>
        <taxon>Tissierellales</taxon>
        <taxon>Sporanaerobacteraceae</taxon>
        <taxon>Anaerosalibacter</taxon>
    </lineage>
</organism>
<evidence type="ECO:0000313" key="2">
    <source>
        <dbReference type="Proteomes" id="UP001142078"/>
    </source>
</evidence>
<reference evidence="1" key="1">
    <citation type="submission" date="2022-07" db="EMBL/GenBank/DDBJ databases">
        <title>Enhanced cultured diversity of the mouse gut microbiota enables custom-made synthetic communities.</title>
        <authorList>
            <person name="Afrizal A."/>
        </authorList>
    </citation>
    <scope>NUCLEOTIDE SEQUENCE</scope>
    <source>
        <strain evidence="1">DSM 29482</strain>
    </source>
</reference>
<evidence type="ECO:0000313" key="1">
    <source>
        <dbReference type="EMBL" id="MCR2043188.1"/>
    </source>
</evidence>
<comment type="caution">
    <text evidence="1">The sequence shown here is derived from an EMBL/GenBank/DDBJ whole genome shotgun (WGS) entry which is preliminary data.</text>
</comment>
<protein>
    <submittedName>
        <fullName evidence="1">Uncharacterized protein</fullName>
    </submittedName>
</protein>
<keyword evidence="2" id="KW-1185">Reference proteome</keyword>
<dbReference type="AlphaFoldDB" id="A0A9X2MFR2"/>
<dbReference type="Proteomes" id="UP001142078">
    <property type="component" value="Unassembled WGS sequence"/>
</dbReference>
<sequence>MINAIIKENIPENRLICLTKTAGDDEDKIYLRLTKEGEIPDFYSRKDVVKGEEVKIAIGNNKKWKAEAFDDIPAGVLLVSIGDGKVARAEGRTIEAAVGYSLHKVKAGEVVEFVFQPQTHKAWVDKVNKAIEGIGGDGE</sequence>
<gene>
    <name evidence="1" type="ORF">NSA23_03555</name>
</gene>
<accession>A0A9X2MFR2</accession>